<sequence>MAGTLTLVEFAKESKDPLVKAVAMTLWKESQPMKYIPWETIGMLYKKMLRVQTLPSVSRRKLNASWTSSTGVTEPLTEGVSIIGGNIDIDKEMVEGNQTIEDVRVIQTTMKTEAMAYEFNDSFVNGSIVTDEDDFDGLKVRCDKTEMSAQKILSDTGTDYIDDTQAHALTFLKMMDKLTYAIDGHNPTFLCTNSMGLRTINSALRIASVLRTDKDQFGQLVTMWGNNVPIYDMGVKADQSTLIMADETIAGIAGSDYFSVYAVKIGEGTDFWGIQKHPLEVLDGGLLEDKVTYRTNVNWPVGLAQIKKRSMARLYGIRHA</sequence>
<proteinExistence type="predicted"/>
<accession>A0A6H1ZZW9</accession>
<organism evidence="1">
    <name type="scientific">viral metagenome</name>
    <dbReference type="NCBI Taxonomy" id="1070528"/>
    <lineage>
        <taxon>unclassified sequences</taxon>
        <taxon>metagenomes</taxon>
        <taxon>organismal metagenomes</taxon>
    </lineage>
</organism>
<dbReference type="Pfam" id="PF20911">
    <property type="entry name" value="GP7"/>
    <property type="match status" value="1"/>
</dbReference>
<protein>
    <submittedName>
        <fullName evidence="1">Putative capsid protein</fullName>
    </submittedName>
</protein>
<evidence type="ECO:0000313" key="2">
    <source>
        <dbReference type="EMBL" id="QJA92956.1"/>
    </source>
</evidence>
<gene>
    <name evidence="2" type="ORF">MM415B04401_0004</name>
    <name evidence="1" type="ORF">TM448A03143_0009</name>
    <name evidence="3" type="ORF">TM448B03150_0004</name>
</gene>
<evidence type="ECO:0000313" key="3">
    <source>
        <dbReference type="EMBL" id="QJI02363.1"/>
    </source>
</evidence>
<dbReference type="EMBL" id="MT144385">
    <property type="protein sequence ID" value="QJA53002.1"/>
    <property type="molecule type" value="Genomic_DNA"/>
</dbReference>
<dbReference type="NCBIfam" id="NF045672">
    <property type="entry name" value="MCP_gp7_epsi_15"/>
    <property type="match status" value="1"/>
</dbReference>
<name>A0A6H1ZZW9_9ZZZZ</name>
<dbReference type="InterPro" id="IPR048813">
    <property type="entry name" value="GP7-like"/>
</dbReference>
<dbReference type="AlphaFoldDB" id="A0A6H1ZZW9"/>
<reference evidence="1" key="1">
    <citation type="submission" date="2020-03" db="EMBL/GenBank/DDBJ databases">
        <title>The deep terrestrial virosphere.</title>
        <authorList>
            <person name="Holmfeldt K."/>
            <person name="Nilsson E."/>
            <person name="Simone D."/>
            <person name="Lopez-Fernandez M."/>
            <person name="Wu X."/>
            <person name="de Brujin I."/>
            <person name="Lundin D."/>
            <person name="Andersson A."/>
            <person name="Bertilsson S."/>
            <person name="Dopson M."/>
        </authorList>
    </citation>
    <scope>NUCLEOTIDE SEQUENCE</scope>
    <source>
        <strain evidence="2">MM415B04401</strain>
        <strain evidence="1">TM448A03143</strain>
        <strain evidence="3">TM448B03150</strain>
    </source>
</reference>
<evidence type="ECO:0000313" key="1">
    <source>
        <dbReference type="EMBL" id="QJA53002.1"/>
    </source>
</evidence>
<dbReference type="EMBL" id="MT144995">
    <property type="protein sequence ID" value="QJI02363.1"/>
    <property type="molecule type" value="Genomic_DNA"/>
</dbReference>
<dbReference type="EMBL" id="MT143110">
    <property type="protein sequence ID" value="QJA92956.1"/>
    <property type="molecule type" value="Genomic_DNA"/>
</dbReference>